<gene>
    <name evidence="2" type="ORF">STRMA_1942</name>
</gene>
<name>G5JX73_9STRE</name>
<dbReference type="Proteomes" id="UP000003573">
    <property type="component" value="Unassembled WGS sequence"/>
</dbReference>
<evidence type="ECO:0000256" key="1">
    <source>
        <dbReference type="SAM" id="MobiDB-lite"/>
    </source>
</evidence>
<accession>G5JX73</accession>
<comment type="caution">
    <text evidence="2">The sequence shown here is derived from an EMBL/GenBank/DDBJ whole genome shotgun (WGS) entry which is preliminary data.</text>
</comment>
<feature type="region of interest" description="Disordered" evidence="1">
    <location>
        <begin position="24"/>
        <end position="44"/>
    </location>
</feature>
<proteinExistence type="predicted"/>
<keyword evidence="3" id="KW-1185">Reference proteome</keyword>
<sequence>MAKKEIAALNTTITANTAALGGMKADDPNKSITENAVTSDKAERKKRQDKLNKIIAYDGASSGFFSDIAGLEANINSGLSLLLRCFWF</sequence>
<reference evidence="2 3" key="1">
    <citation type="journal article" date="2014" name="Int. J. Syst. Evol. Microbiol.">
        <title>Phylogenomics and the dynamic genome evolution of the genus Streptococcus.</title>
        <authorList>
            <consortium name="The Broad Institute Genome Sequencing Platform"/>
            <person name="Richards V.P."/>
            <person name="Palmer S.R."/>
            <person name="Pavinski Bitar P.D."/>
            <person name="Qin X."/>
            <person name="Weinstock G.M."/>
            <person name="Highlander S.K."/>
            <person name="Town C.D."/>
            <person name="Burne R.A."/>
            <person name="Stanhope M.J."/>
        </authorList>
    </citation>
    <scope>NUCLEOTIDE SEQUENCE [LARGE SCALE GENOMIC DNA]</scope>
    <source>
        <strain evidence="2 3">NCTC 11558</strain>
    </source>
</reference>
<dbReference type="EMBL" id="AEUW02000001">
    <property type="protein sequence ID" value="EHJ51771.1"/>
    <property type="molecule type" value="Genomic_DNA"/>
</dbReference>
<protein>
    <submittedName>
        <fullName evidence="2">Uncharacterized protein</fullName>
    </submittedName>
</protein>
<evidence type="ECO:0000313" key="3">
    <source>
        <dbReference type="Proteomes" id="UP000003573"/>
    </source>
</evidence>
<dbReference type="RefSeq" id="WP_003078964.1">
    <property type="nucleotide sequence ID" value="NZ_AEUW02000001.1"/>
</dbReference>
<evidence type="ECO:0000313" key="2">
    <source>
        <dbReference type="EMBL" id="EHJ51771.1"/>
    </source>
</evidence>
<dbReference type="AlphaFoldDB" id="G5JX73"/>
<dbReference type="STRING" id="764298.STRMA_1942"/>
<organism evidence="2 3">
    <name type="scientific">Streptococcus macacae NCTC 11558</name>
    <dbReference type="NCBI Taxonomy" id="764298"/>
    <lineage>
        <taxon>Bacteria</taxon>
        <taxon>Bacillati</taxon>
        <taxon>Bacillota</taxon>
        <taxon>Bacilli</taxon>
        <taxon>Lactobacillales</taxon>
        <taxon>Streptococcaceae</taxon>
        <taxon>Streptococcus</taxon>
    </lineage>
</organism>